<dbReference type="AlphaFoldDB" id="A0A518I3Z0"/>
<feature type="transmembrane region" description="Helical" evidence="3">
    <location>
        <begin position="56"/>
        <end position="76"/>
    </location>
</feature>
<feature type="compositionally biased region" description="Basic and acidic residues" evidence="2">
    <location>
        <begin position="508"/>
        <end position="517"/>
    </location>
</feature>
<gene>
    <name evidence="4" type="ORF">Enr13x_77340</name>
</gene>
<sequence length="552" mass="60818">MNRIESQVRNARRRLILGNFGRSLCLALFVALIVATIACAVPGIRALDVDVETWNSAWIIGSIVVAVAGALVYALATAPSRDRVALEVDRRFGLSERLSSSLSMSAADRESEFGLAVISDADRRADKIKIAEKFGYQPSRLGWLPLAITPILVLVLILVDPAAPVDPNGTNEIDPAVAAQVKRASLQLKKRIAQQKRNAEAKGLKDAQDLFEKLEKDLNQITEKKNIDRKEAMIALNDLKKQLEERREQLGSGDQMRKAMAQMNSLQAGPANEAAKSIAKGDFGKAEQVMRKLAQKMKDGTLSDKEKEQLQKQVQQLKDQLEKTIAEQKRKQDELKEKIEQAKREGRSEDAAKMQQQLNEMQQQSKQQSQQMQQMADKLGQAAQAMQNGDSKQAANALDAMADQLGDMQQEMSELKDLEDAMNDLSQSKEQMRCKSCGGGGCQQCQGMGMGMGEGDKPGDGLGEGAGQGDRPEEEGDTNTYETQVRGQVKKGKAVISGFADGPNRKGISREDVKRAIESSFSEESDPLENQQLPRTEREHAMDYFNKLRAGE</sequence>
<name>A0A518I3Z0_9BACT</name>
<dbReference type="EMBL" id="CP037423">
    <property type="protein sequence ID" value="QDV47822.1"/>
    <property type="molecule type" value="Genomic_DNA"/>
</dbReference>
<protein>
    <recommendedName>
        <fullName evidence="6">Chromosome partition protein Smc</fullName>
    </recommendedName>
</protein>
<evidence type="ECO:0008006" key="6">
    <source>
        <dbReference type="Google" id="ProtNLM"/>
    </source>
</evidence>
<feature type="region of interest" description="Disordered" evidence="2">
    <location>
        <begin position="453"/>
        <end position="552"/>
    </location>
</feature>
<evidence type="ECO:0000313" key="4">
    <source>
        <dbReference type="EMBL" id="QDV47822.1"/>
    </source>
</evidence>
<keyword evidence="3" id="KW-1133">Transmembrane helix</keyword>
<accession>A0A518I3Z0</accession>
<organism evidence="4 5">
    <name type="scientific">Stieleria neptunia</name>
    <dbReference type="NCBI Taxonomy" id="2527979"/>
    <lineage>
        <taxon>Bacteria</taxon>
        <taxon>Pseudomonadati</taxon>
        <taxon>Planctomycetota</taxon>
        <taxon>Planctomycetia</taxon>
        <taxon>Pirellulales</taxon>
        <taxon>Pirellulaceae</taxon>
        <taxon>Stieleria</taxon>
    </lineage>
</organism>
<dbReference type="KEGG" id="snep:Enr13x_77340"/>
<evidence type="ECO:0000256" key="3">
    <source>
        <dbReference type="SAM" id="Phobius"/>
    </source>
</evidence>
<keyword evidence="3" id="KW-0472">Membrane</keyword>
<feature type="compositionally biased region" description="Low complexity" evidence="2">
    <location>
        <begin position="354"/>
        <end position="375"/>
    </location>
</feature>
<feature type="compositionally biased region" description="Basic and acidic residues" evidence="2">
    <location>
        <begin position="328"/>
        <end position="352"/>
    </location>
</feature>
<evidence type="ECO:0000313" key="5">
    <source>
        <dbReference type="Proteomes" id="UP000319004"/>
    </source>
</evidence>
<feature type="compositionally biased region" description="Polar residues" evidence="2">
    <location>
        <begin position="384"/>
        <end position="394"/>
    </location>
</feature>
<dbReference type="Proteomes" id="UP000319004">
    <property type="component" value="Chromosome"/>
</dbReference>
<proteinExistence type="predicted"/>
<dbReference type="RefSeq" id="WP_145391884.1">
    <property type="nucleotide sequence ID" value="NZ_CP037423.1"/>
</dbReference>
<reference evidence="4 5" key="1">
    <citation type="submission" date="2019-03" db="EMBL/GenBank/DDBJ databases">
        <title>Deep-cultivation of Planctomycetes and their phenomic and genomic characterization uncovers novel biology.</title>
        <authorList>
            <person name="Wiegand S."/>
            <person name="Jogler M."/>
            <person name="Boedeker C."/>
            <person name="Pinto D."/>
            <person name="Vollmers J."/>
            <person name="Rivas-Marin E."/>
            <person name="Kohn T."/>
            <person name="Peeters S.H."/>
            <person name="Heuer A."/>
            <person name="Rast P."/>
            <person name="Oberbeckmann S."/>
            <person name="Bunk B."/>
            <person name="Jeske O."/>
            <person name="Meyerdierks A."/>
            <person name="Storesund J.E."/>
            <person name="Kallscheuer N."/>
            <person name="Luecker S."/>
            <person name="Lage O.M."/>
            <person name="Pohl T."/>
            <person name="Merkel B.J."/>
            <person name="Hornburger P."/>
            <person name="Mueller R.-W."/>
            <person name="Bruemmer F."/>
            <person name="Labrenz M."/>
            <person name="Spormann A.M."/>
            <person name="Op den Camp H."/>
            <person name="Overmann J."/>
            <person name="Amann R."/>
            <person name="Jetten M.S.M."/>
            <person name="Mascher T."/>
            <person name="Medema M.H."/>
            <person name="Devos D.P."/>
            <person name="Kaster A.-K."/>
            <person name="Ovreas L."/>
            <person name="Rohde M."/>
            <person name="Galperin M.Y."/>
            <person name="Jogler C."/>
        </authorList>
    </citation>
    <scope>NUCLEOTIDE SEQUENCE [LARGE SCALE GENOMIC DNA]</scope>
    <source>
        <strain evidence="4 5">Enr13</strain>
    </source>
</reference>
<dbReference type="OrthoDB" id="250171at2"/>
<keyword evidence="3" id="KW-0812">Transmembrane</keyword>
<feature type="transmembrane region" description="Helical" evidence="3">
    <location>
        <begin position="141"/>
        <end position="159"/>
    </location>
</feature>
<keyword evidence="1" id="KW-0175">Coiled coil</keyword>
<evidence type="ECO:0000256" key="1">
    <source>
        <dbReference type="SAM" id="Coils"/>
    </source>
</evidence>
<feature type="coiled-coil region" evidence="1">
    <location>
        <begin position="178"/>
        <end position="249"/>
    </location>
</feature>
<evidence type="ECO:0000256" key="2">
    <source>
        <dbReference type="SAM" id="MobiDB-lite"/>
    </source>
</evidence>
<feature type="region of interest" description="Disordered" evidence="2">
    <location>
        <begin position="328"/>
        <end position="403"/>
    </location>
</feature>
<keyword evidence="5" id="KW-1185">Reference proteome</keyword>